<dbReference type="EMBL" id="JAEMWV010000001">
    <property type="protein sequence ID" value="MBN8250084.1"/>
    <property type="molecule type" value="Genomic_DNA"/>
</dbReference>
<evidence type="ECO:0000256" key="2">
    <source>
        <dbReference type="ARBA" id="ARBA00010004"/>
    </source>
</evidence>
<dbReference type="RefSeq" id="WP_025908985.1">
    <property type="nucleotide sequence ID" value="NZ_CANLXW010000001.1"/>
</dbReference>
<reference evidence="12" key="1">
    <citation type="submission" date="2020-12" db="EMBL/GenBank/DDBJ databases">
        <title>PHA producing bacteria isolated from mangrove.</title>
        <authorList>
            <person name="Zheng W."/>
            <person name="Yu S."/>
            <person name="Huang Y."/>
        </authorList>
    </citation>
    <scope>NUCLEOTIDE SEQUENCE</scope>
    <source>
        <strain evidence="12">GN22-4</strain>
    </source>
</reference>
<evidence type="ECO:0000256" key="6">
    <source>
        <dbReference type="ARBA" id="ARBA00022500"/>
    </source>
</evidence>
<evidence type="ECO:0000256" key="9">
    <source>
        <dbReference type="ARBA" id="ARBA00023136"/>
    </source>
</evidence>
<keyword evidence="5" id="KW-1003">Cell membrane</keyword>
<evidence type="ECO:0000313" key="13">
    <source>
        <dbReference type="EMBL" id="MDW8514587.1"/>
    </source>
</evidence>
<dbReference type="GO" id="GO:0071973">
    <property type="term" value="P:bacterial-type flagellum-dependent cell motility"/>
    <property type="evidence" value="ECO:0007669"/>
    <property type="project" value="InterPro"/>
</dbReference>
<evidence type="ECO:0000313" key="14">
    <source>
        <dbReference type="Proteomes" id="UP000664578"/>
    </source>
</evidence>
<evidence type="ECO:0000313" key="12">
    <source>
        <dbReference type="EMBL" id="MBN8250084.1"/>
    </source>
</evidence>
<evidence type="ECO:0000256" key="7">
    <source>
        <dbReference type="ARBA" id="ARBA00022795"/>
    </source>
</evidence>
<evidence type="ECO:0000256" key="11">
    <source>
        <dbReference type="SAM" id="Coils"/>
    </source>
</evidence>
<keyword evidence="9" id="KW-0472">Membrane</keyword>
<dbReference type="GeneID" id="93683389"/>
<comment type="caution">
    <text evidence="12">The sequence shown here is derived from an EMBL/GenBank/DDBJ whole genome shotgun (WGS) entry which is preliminary data.</text>
</comment>
<reference evidence="13" key="3">
    <citation type="submission" date="2024-05" db="EMBL/GenBank/DDBJ databases">
        <title>Draft genomic sequences of Priestia flexa CCM isolated from the soil of an abandoned mine contaminated by free cyanide in the high Andean zone of Tacna, Peru.</title>
        <authorList>
            <person name="Caceda Quiroz C.J."/>
            <person name="Maraza Chooque G.J."/>
            <person name="Fora Quispe G.L."/>
            <person name="Carpio Mamani M."/>
        </authorList>
    </citation>
    <scope>NUCLEOTIDE SEQUENCE</scope>
    <source>
        <strain evidence="13">CCM</strain>
    </source>
</reference>
<dbReference type="Pfam" id="PF02050">
    <property type="entry name" value="FliJ"/>
    <property type="match status" value="1"/>
</dbReference>
<dbReference type="GO" id="GO:0044781">
    <property type="term" value="P:bacterial-type flagellum organization"/>
    <property type="evidence" value="ECO:0007669"/>
    <property type="project" value="UniProtKB-KW"/>
</dbReference>
<reference evidence="15" key="2">
    <citation type="submission" date="2023-07" db="EMBL/GenBank/DDBJ databases">
        <title>Draft genomic sequences of Priestia flexa CCM isolated from the soil of an abandoned mine contaminated by free cyanide in the high Andean zone of Tacna, Peru.</title>
        <authorList>
            <person name="Caceda Quiroz C.J."/>
            <person name="Maraza Chooque G.J."/>
            <person name="Fora Quispe G.L."/>
            <person name="Carpio Mamani M."/>
        </authorList>
    </citation>
    <scope>NUCLEOTIDE SEQUENCE [LARGE SCALE GENOMIC DNA]</scope>
    <source>
        <strain evidence="15">CCM</strain>
    </source>
</reference>
<dbReference type="GO" id="GO:0009288">
    <property type="term" value="C:bacterial-type flagellum"/>
    <property type="evidence" value="ECO:0007669"/>
    <property type="project" value="InterPro"/>
</dbReference>
<evidence type="ECO:0000256" key="1">
    <source>
        <dbReference type="ARBA" id="ARBA00004413"/>
    </source>
</evidence>
<evidence type="ECO:0000256" key="8">
    <source>
        <dbReference type="ARBA" id="ARBA00022927"/>
    </source>
</evidence>
<keyword evidence="4" id="KW-0813">Transport</keyword>
<accession>A0A8I1SLE5</accession>
<keyword evidence="10" id="KW-1006">Bacterial flagellum protein export</keyword>
<dbReference type="GO" id="GO:0006935">
    <property type="term" value="P:chemotaxis"/>
    <property type="evidence" value="ECO:0007669"/>
    <property type="project" value="UniProtKB-KW"/>
</dbReference>
<keyword evidence="11" id="KW-0175">Coiled coil</keyword>
<keyword evidence="8" id="KW-0653">Protein transport</keyword>
<dbReference type="Gene3D" id="1.10.287.1700">
    <property type="match status" value="1"/>
</dbReference>
<dbReference type="InterPro" id="IPR053716">
    <property type="entry name" value="Flag_assembly_chemotaxis_eff"/>
</dbReference>
<dbReference type="Proteomes" id="UP000664578">
    <property type="component" value="Unassembled WGS sequence"/>
</dbReference>
<evidence type="ECO:0000313" key="15">
    <source>
        <dbReference type="Proteomes" id="UP001284771"/>
    </source>
</evidence>
<gene>
    <name evidence="12" type="primary">fliJ</name>
    <name evidence="12" type="ORF">JF537_00665</name>
    <name evidence="13" type="ORF">RIB56_00400</name>
</gene>
<dbReference type="InterPro" id="IPR012823">
    <property type="entry name" value="Flagell_FliJ"/>
</dbReference>
<comment type="similarity">
    <text evidence="2">Belongs to the FliJ family.</text>
</comment>
<comment type="subcellular location">
    <subcellularLocation>
        <location evidence="1">Cell membrane</location>
        <topology evidence="1">Peripheral membrane protein</topology>
        <orientation evidence="1">Cytoplasmic side</orientation>
    </subcellularLocation>
</comment>
<dbReference type="GO" id="GO:0015031">
    <property type="term" value="P:protein transport"/>
    <property type="evidence" value="ECO:0007669"/>
    <property type="project" value="UniProtKB-KW"/>
</dbReference>
<keyword evidence="7" id="KW-1005">Bacterial flagellum biogenesis</keyword>
<evidence type="ECO:0000256" key="3">
    <source>
        <dbReference type="ARBA" id="ARBA00020392"/>
    </source>
</evidence>
<dbReference type="EMBL" id="JAWUZT010000001">
    <property type="protein sequence ID" value="MDW8514587.1"/>
    <property type="molecule type" value="Genomic_DNA"/>
</dbReference>
<keyword evidence="12" id="KW-0966">Cell projection</keyword>
<dbReference type="AlphaFoldDB" id="A0A8I1SLE5"/>
<keyword evidence="12" id="KW-0282">Flagellum</keyword>
<name>A0A8I1SLE5_9BACI</name>
<keyword evidence="12" id="KW-0969">Cilium</keyword>
<proteinExistence type="inferred from homology"/>
<evidence type="ECO:0000256" key="5">
    <source>
        <dbReference type="ARBA" id="ARBA00022475"/>
    </source>
</evidence>
<evidence type="ECO:0000256" key="4">
    <source>
        <dbReference type="ARBA" id="ARBA00022448"/>
    </source>
</evidence>
<protein>
    <recommendedName>
        <fullName evidence="3">Flagellar FliJ protein</fullName>
    </recommendedName>
</protein>
<dbReference type="NCBIfam" id="TIGR02473">
    <property type="entry name" value="flagell_FliJ"/>
    <property type="match status" value="1"/>
</dbReference>
<evidence type="ECO:0000256" key="10">
    <source>
        <dbReference type="ARBA" id="ARBA00023225"/>
    </source>
</evidence>
<dbReference type="GO" id="GO:0005886">
    <property type="term" value="C:plasma membrane"/>
    <property type="evidence" value="ECO:0007669"/>
    <property type="project" value="UniProtKB-SubCell"/>
</dbReference>
<organism evidence="12 14">
    <name type="scientific">Priestia flexa</name>
    <dbReference type="NCBI Taxonomy" id="86664"/>
    <lineage>
        <taxon>Bacteria</taxon>
        <taxon>Bacillati</taxon>
        <taxon>Bacillota</taxon>
        <taxon>Bacilli</taxon>
        <taxon>Bacillales</taxon>
        <taxon>Bacillaceae</taxon>
        <taxon>Priestia</taxon>
    </lineage>
</organism>
<dbReference type="Proteomes" id="UP001284771">
    <property type="component" value="Unassembled WGS sequence"/>
</dbReference>
<keyword evidence="15" id="KW-1185">Reference proteome</keyword>
<keyword evidence="6" id="KW-0145">Chemotaxis</keyword>
<feature type="coiled-coil region" evidence="11">
    <location>
        <begin position="40"/>
        <end position="109"/>
    </location>
</feature>
<sequence length="147" mass="17502">MTYQFKLAKVMTVKQDEKNRLLAQYNESVQYFEQVGQRLYDKLKQKEEMLELQAKKLKSGLAVSEIKFFQQALESIEATIARLQRDVMLARQQMSMKELKLQEKNIECKKYEKLKDKSYTSYLKTQGDAESKQMDEISLQQFMLHRN</sequence>